<dbReference type="InterPro" id="IPR011034">
    <property type="entry name" value="Formyl_transferase-like_C_sf"/>
</dbReference>
<dbReference type="eggNOG" id="COG0223">
    <property type="taxonomic scope" value="Bacteria"/>
</dbReference>
<keyword evidence="9" id="KW-1185">Reference proteome</keyword>
<feature type="domain" description="Formyl transferase C-terminal" evidence="7">
    <location>
        <begin position="201"/>
        <end position="294"/>
    </location>
</feature>
<dbReference type="Gene3D" id="3.40.50.12230">
    <property type="match status" value="1"/>
</dbReference>
<evidence type="ECO:0000259" key="7">
    <source>
        <dbReference type="Pfam" id="PF02911"/>
    </source>
</evidence>
<dbReference type="GO" id="GO:0004479">
    <property type="term" value="F:methionyl-tRNA formyltransferase activity"/>
    <property type="evidence" value="ECO:0007669"/>
    <property type="project" value="UniProtKB-UniRule"/>
</dbReference>
<sequence>MKKIVFMGTPDYATTILKRLFRSNYEVVGVFTQPDKPVGRKMVLTPPDVKKFMLENGYKTPIFQPLNLKNDEVYTQICSLKPDFIVVAAYGQILPKNILEIAPCINLHASILPKFRGASPIQEAILKNEKFSGVTAMRMGVGLDDGDMLGFSVLDISGFCVSQLFDELSKMAAELTIKTLDKFDEINGVSQFNALSSKCGKIKKENGLINFELSGDEIWTKFRAFYPWPGVFLANGTKITSLEISNLNGNAGEILAISDDGFVVACAKKSIKIKSIQEPGKKELKAKDYINGKRLSVGSKFC</sequence>
<evidence type="ECO:0000313" key="8">
    <source>
        <dbReference type="EMBL" id="AII15307.1"/>
    </source>
</evidence>
<evidence type="ECO:0000256" key="2">
    <source>
        <dbReference type="ARBA" id="ARBA00012261"/>
    </source>
</evidence>
<reference evidence="9" key="1">
    <citation type="journal article" date="2014" name="Genome Announc.">
        <title>Complete Genome Sequence of Campylobacter iguaniorum Strain 1485ET, Isolated from a Bearded Dragon (Pogona vitticeps).</title>
        <authorList>
            <person name="Gilbert M.J."/>
            <person name="Miller W.G."/>
            <person name="Yee E."/>
            <person name="Kik M."/>
            <person name="Wagenaar J.A."/>
            <person name="Duim B."/>
        </authorList>
    </citation>
    <scope>NUCLEOTIDE SEQUENCE [LARGE SCALE GENOMIC DNA]</scope>
    <source>
        <strain evidence="9">1485E</strain>
    </source>
</reference>
<dbReference type="RefSeq" id="WP_038455080.1">
    <property type="nucleotide sequence ID" value="NZ_CP009043.1"/>
</dbReference>
<dbReference type="InterPro" id="IPR036477">
    <property type="entry name" value="Formyl_transf_N_sf"/>
</dbReference>
<dbReference type="EMBL" id="CP009043">
    <property type="protein sequence ID" value="AII15307.1"/>
    <property type="molecule type" value="Genomic_DNA"/>
</dbReference>
<evidence type="ECO:0000256" key="5">
    <source>
        <dbReference type="HAMAP-Rule" id="MF_00182"/>
    </source>
</evidence>
<dbReference type="SUPFAM" id="SSF50486">
    <property type="entry name" value="FMT C-terminal domain-like"/>
    <property type="match status" value="1"/>
</dbReference>
<dbReference type="HOGENOM" id="CLU_033347_1_1_7"/>
<proteinExistence type="inferred from homology"/>
<dbReference type="AlphaFoldDB" id="A0A076FD40"/>
<name>A0A076FD40_9BACT</name>
<dbReference type="InterPro" id="IPR041711">
    <property type="entry name" value="Met-tRNA-FMT_N"/>
</dbReference>
<dbReference type="OrthoDB" id="9802815at2"/>
<dbReference type="Proteomes" id="UP000028486">
    <property type="component" value="Chromosome"/>
</dbReference>
<evidence type="ECO:0000256" key="3">
    <source>
        <dbReference type="ARBA" id="ARBA00022679"/>
    </source>
</evidence>
<accession>A0A076FD40</accession>
<dbReference type="NCBIfam" id="TIGR00460">
    <property type="entry name" value="fmt"/>
    <property type="match status" value="1"/>
</dbReference>
<organism evidence="8 9">
    <name type="scientific">Campylobacter iguaniorum</name>
    <dbReference type="NCBI Taxonomy" id="1244531"/>
    <lineage>
        <taxon>Bacteria</taxon>
        <taxon>Pseudomonadati</taxon>
        <taxon>Campylobacterota</taxon>
        <taxon>Epsilonproteobacteria</taxon>
        <taxon>Campylobacterales</taxon>
        <taxon>Campylobacteraceae</taxon>
        <taxon>Campylobacter</taxon>
    </lineage>
</organism>
<dbReference type="EC" id="2.1.2.9" evidence="2 5"/>
<gene>
    <name evidence="5 8" type="primary">fmt</name>
    <name evidence="8" type="ORF">CIG1485E_1484</name>
</gene>
<evidence type="ECO:0000313" key="9">
    <source>
        <dbReference type="Proteomes" id="UP000028486"/>
    </source>
</evidence>
<comment type="function">
    <text evidence="5">Attaches a formyl group to the free amino group of methionyl-tRNA(fMet). The formyl group appears to play a dual role in the initiator identity of N-formylmethionyl-tRNA by promoting its recognition by IF2 and preventing the misappropriation of this tRNA by the elongation apparatus.</text>
</comment>
<feature type="domain" description="Formyl transferase N-terminal" evidence="6">
    <location>
        <begin position="2"/>
        <end position="153"/>
    </location>
</feature>
<evidence type="ECO:0000256" key="1">
    <source>
        <dbReference type="ARBA" id="ARBA00010699"/>
    </source>
</evidence>
<evidence type="ECO:0000259" key="6">
    <source>
        <dbReference type="Pfam" id="PF00551"/>
    </source>
</evidence>
<comment type="catalytic activity">
    <reaction evidence="5">
        <text>L-methionyl-tRNA(fMet) + (6R)-10-formyltetrahydrofolate = N-formyl-L-methionyl-tRNA(fMet) + (6S)-5,6,7,8-tetrahydrofolate + H(+)</text>
        <dbReference type="Rhea" id="RHEA:24380"/>
        <dbReference type="Rhea" id="RHEA-COMP:9952"/>
        <dbReference type="Rhea" id="RHEA-COMP:9953"/>
        <dbReference type="ChEBI" id="CHEBI:15378"/>
        <dbReference type="ChEBI" id="CHEBI:57453"/>
        <dbReference type="ChEBI" id="CHEBI:78530"/>
        <dbReference type="ChEBI" id="CHEBI:78844"/>
        <dbReference type="ChEBI" id="CHEBI:195366"/>
        <dbReference type="EC" id="2.1.2.9"/>
    </reaction>
</comment>
<dbReference type="PANTHER" id="PTHR11138">
    <property type="entry name" value="METHIONYL-TRNA FORMYLTRANSFERASE"/>
    <property type="match status" value="1"/>
</dbReference>
<dbReference type="PANTHER" id="PTHR11138:SF5">
    <property type="entry name" value="METHIONYL-TRNA FORMYLTRANSFERASE, MITOCHONDRIAL"/>
    <property type="match status" value="1"/>
</dbReference>
<dbReference type="SUPFAM" id="SSF53328">
    <property type="entry name" value="Formyltransferase"/>
    <property type="match status" value="1"/>
</dbReference>
<dbReference type="STRING" id="1244531.CIG2463D_1677"/>
<dbReference type="InterPro" id="IPR002376">
    <property type="entry name" value="Formyl_transf_N"/>
</dbReference>
<keyword evidence="3 5" id="KW-0808">Transferase</keyword>
<keyword evidence="4 5" id="KW-0648">Protein biosynthesis</keyword>
<evidence type="ECO:0000256" key="4">
    <source>
        <dbReference type="ARBA" id="ARBA00022917"/>
    </source>
</evidence>
<dbReference type="InterPro" id="IPR005793">
    <property type="entry name" value="Formyl_trans_C"/>
</dbReference>
<dbReference type="GO" id="GO:0005829">
    <property type="term" value="C:cytosol"/>
    <property type="evidence" value="ECO:0007669"/>
    <property type="project" value="TreeGrafter"/>
</dbReference>
<feature type="binding site" evidence="5">
    <location>
        <begin position="110"/>
        <end position="113"/>
    </location>
    <ligand>
        <name>(6S)-5,6,7,8-tetrahydrofolate</name>
        <dbReference type="ChEBI" id="CHEBI:57453"/>
    </ligand>
</feature>
<dbReference type="Pfam" id="PF02911">
    <property type="entry name" value="Formyl_trans_C"/>
    <property type="match status" value="1"/>
</dbReference>
<dbReference type="CDD" id="cd08646">
    <property type="entry name" value="FMT_core_Met-tRNA-FMT_N"/>
    <property type="match status" value="1"/>
</dbReference>
<dbReference type="KEGG" id="caj:CIG1485E_1484"/>
<dbReference type="CDD" id="cd08704">
    <property type="entry name" value="Met_tRNA_FMT_C"/>
    <property type="match status" value="1"/>
</dbReference>
<dbReference type="Pfam" id="PF00551">
    <property type="entry name" value="Formyl_trans_N"/>
    <property type="match status" value="1"/>
</dbReference>
<dbReference type="InterPro" id="IPR005794">
    <property type="entry name" value="Fmt"/>
</dbReference>
<protein>
    <recommendedName>
        <fullName evidence="2 5">Methionyl-tRNA formyltransferase</fullName>
        <ecNumber evidence="2 5">2.1.2.9</ecNumber>
    </recommendedName>
</protein>
<dbReference type="InterPro" id="IPR044135">
    <property type="entry name" value="Met-tRNA-FMT_C"/>
</dbReference>
<dbReference type="HAMAP" id="MF_00182">
    <property type="entry name" value="Formyl_trans"/>
    <property type="match status" value="1"/>
</dbReference>
<comment type="similarity">
    <text evidence="1 5">Belongs to the Fmt family.</text>
</comment>